<proteinExistence type="predicted"/>
<gene>
    <name evidence="2" type="ORF">PMAYCL1PPCAC_02568</name>
</gene>
<dbReference type="EMBL" id="BTRK01000001">
    <property type="protein sequence ID" value="GMR32373.1"/>
    <property type="molecule type" value="Genomic_DNA"/>
</dbReference>
<name>A0AAN5C0K5_9BILA</name>
<reference evidence="3" key="1">
    <citation type="submission" date="2022-10" db="EMBL/GenBank/DDBJ databases">
        <title>Genome assembly of Pristionchus species.</title>
        <authorList>
            <person name="Yoshida K."/>
            <person name="Sommer R.J."/>
        </authorList>
    </citation>
    <scope>NUCLEOTIDE SEQUENCE [LARGE SCALE GENOMIC DNA]</scope>
    <source>
        <strain evidence="3">RS5460</strain>
    </source>
</reference>
<sequence>MHERLYRNTHRVDGGGSVYRNGKGGIGLWEMRGRAHHDTQARIFISYSASSICEDDVACVDDARDVSEDGEENVDGQMIGASLLKEYSHGLEEEGAEELGDISARERHRRSAR</sequence>
<comment type="caution">
    <text evidence="2">The sequence shown here is derived from an EMBL/GenBank/DDBJ whole genome shotgun (WGS) entry which is preliminary data.</text>
</comment>
<organism evidence="2 3">
    <name type="scientific">Pristionchus mayeri</name>
    <dbReference type="NCBI Taxonomy" id="1317129"/>
    <lineage>
        <taxon>Eukaryota</taxon>
        <taxon>Metazoa</taxon>
        <taxon>Ecdysozoa</taxon>
        <taxon>Nematoda</taxon>
        <taxon>Chromadorea</taxon>
        <taxon>Rhabditida</taxon>
        <taxon>Rhabditina</taxon>
        <taxon>Diplogasteromorpha</taxon>
        <taxon>Diplogasteroidea</taxon>
        <taxon>Neodiplogasteridae</taxon>
        <taxon>Pristionchus</taxon>
    </lineage>
</organism>
<evidence type="ECO:0000313" key="2">
    <source>
        <dbReference type="EMBL" id="GMR32373.1"/>
    </source>
</evidence>
<accession>A0AAN5C0K5</accession>
<evidence type="ECO:0000313" key="3">
    <source>
        <dbReference type="Proteomes" id="UP001328107"/>
    </source>
</evidence>
<keyword evidence="3" id="KW-1185">Reference proteome</keyword>
<evidence type="ECO:0000256" key="1">
    <source>
        <dbReference type="SAM" id="MobiDB-lite"/>
    </source>
</evidence>
<feature type="region of interest" description="Disordered" evidence="1">
    <location>
        <begin position="92"/>
        <end position="113"/>
    </location>
</feature>
<dbReference type="Proteomes" id="UP001328107">
    <property type="component" value="Unassembled WGS sequence"/>
</dbReference>
<protein>
    <submittedName>
        <fullName evidence="2">Uncharacterized protein</fullName>
    </submittedName>
</protein>
<feature type="non-terminal residue" evidence="2">
    <location>
        <position position="113"/>
    </location>
</feature>
<dbReference type="AlphaFoldDB" id="A0AAN5C0K5"/>